<accession>A0A7K0DNZ3</accession>
<dbReference type="AlphaFoldDB" id="A0A7K0DNZ3"/>
<comment type="caution">
    <text evidence="1">The sequence shown here is derived from an EMBL/GenBank/DDBJ whole genome shotgun (WGS) entry which is preliminary data.</text>
</comment>
<evidence type="ECO:0000313" key="1">
    <source>
        <dbReference type="EMBL" id="MQY27407.1"/>
    </source>
</evidence>
<keyword evidence="2" id="KW-1185">Reference proteome</keyword>
<dbReference type="Proteomes" id="UP000431401">
    <property type="component" value="Unassembled WGS sequence"/>
</dbReference>
<dbReference type="EMBL" id="WEGI01000006">
    <property type="protein sequence ID" value="MQY27407.1"/>
    <property type="molecule type" value="Genomic_DNA"/>
</dbReference>
<name>A0A7K0DNZ3_9NOCA</name>
<protein>
    <submittedName>
        <fullName evidence="1">Uncharacterized protein</fullName>
    </submittedName>
</protein>
<proteinExistence type="predicted"/>
<sequence>MTESDFEFSVRAIMAQRLAHLTPNDRPGYIEAFLEEIGERAFALGTVLASLSSGEDYYLVFLTPTQFRELARLFTAHGMNAEIVRRGCWTQRITAEQSAAIRAWATARSGKITAGEPTVTGVVRSPEEEPFG</sequence>
<gene>
    <name evidence="1" type="ORF">NRB56_29900</name>
</gene>
<reference evidence="1 2" key="1">
    <citation type="submission" date="2019-10" db="EMBL/GenBank/DDBJ databases">
        <title>Nocardia macrotermitis sp. nov. and Nocardia aurantia sp. nov., isolated from the gut of fungus growing-termite Macrotermes natalensis.</title>
        <authorList>
            <person name="Benndorf R."/>
            <person name="Schwitalla J."/>
            <person name="Martin K."/>
            <person name="De Beer W."/>
            <person name="Kaster A.-K."/>
            <person name="Vollmers J."/>
            <person name="Poulsen M."/>
            <person name="Beemelmanns C."/>
        </authorList>
    </citation>
    <scope>NUCLEOTIDE SEQUENCE [LARGE SCALE GENOMIC DNA]</scope>
    <source>
        <strain evidence="1 2">RB56</strain>
    </source>
</reference>
<organism evidence="1 2">
    <name type="scientific">Nocardia aurantia</name>
    <dbReference type="NCBI Taxonomy" id="2585199"/>
    <lineage>
        <taxon>Bacteria</taxon>
        <taxon>Bacillati</taxon>
        <taxon>Actinomycetota</taxon>
        <taxon>Actinomycetes</taxon>
        <taxon>Mycobacteriales</taxon>
        <taxon>Nocardiaceae</taxon>
        <taxon>Nocardia</taxon>
    </lineage>
</organism>
<evidence type="ECO:0000313" key="2">
    <source>
        <dbReference type="Proteomes" id="UP000431401"/>
    </source>
</evidence>